<reference evidence="3 4" key="1">
    <citation type="submission" date="2020-08" db="EMBL/GenBank/DDBJ databases">
        <title>Complete genome sequence of Entomobacter blattae G55GP.</title>
        <authorList>
            <person name="Poehlein A."/>
            <person name="Guzman J."/>
            <person name="Daniel R."/>
            <person name="Vilcinskas A."/>
        </authorList>
    </citation>
    <scope>NUCLEOTIDE SEQUENCE [LARGE SCALE GENOMIC DNA]</scope>
    <source>
        <strain evidence="3 4">G55GP</strain>
    </source>
</reference>
<dbReference type="Gene3D" id="3.30.70.1660">
    <property type="match status" value="1"/>
</dbReference>
<accession>A0A7H1NQS9</accession>
<dbReference type="EMBL" id="CP060244">
    <property type="protein sequence ID" value="QNT78139.1"/>
    <property type="molecule type" value="Genomic_DNA"/>
</dbReference>
<evidence type="ECO:0000259" key="2">
    <source>
        <dbReference type="Pfam" id="PF03462"/>
    </source>
</evidence>
<keyword evidence="1" id="KW-0488">Methylation</keyword>
<sequence length="163" mass="18123">MGSDISLFKKGILSCRRSFGGVSRVPHDILKGLGIEALSEYLIEILELGDNELGGLKEGIANITGRTVFARHKYETGVHRVQRVIVTESQGRIHTSTVTGAVYSIPSHKSWLLRYLGQYRPIQWGFSQVILTGPIERHHSSLPPAPLYSPPWNSPFLCNSPFL</sequence>
<evidence type="ECO:0000313" key="3">
    <source>
        <dbReference type="EMBL" id="QNT78139.1"/>
    </source>
</evidence>
<dbReference type="Pfam" id="PF03462">
    <property type="entry name" value="PCRF"/>
    <property type="match status" value="1"/>
</dbReference>
<keyword evidence="4" id="KW-1185">Reference proteome</keyword>
<dbReference type="KEGG" id="ebla:JGUZn3_09070"/>
<dbReference type="InterPro" id="IPR005139">
    <property type="entry name" value="PCRF"/>
</dbReference>
<dbReference type="GO" id="GO:0006415">
    <property type="term" value="P:translational termination"/>
    <property type="evidence" value="ECO:0007669"/>
    <property type="project" value="InterPro"/>
</dbReference>
<feature type="domain" description="Peptide chain release factor" evidence="2">
    <location>
        <begin position="40"/>
        <end position="99"/>
    </location>
</feature>
<protein>
    <submittedName>
        <fullName evidence="3">Peptide chain release factor 1</fullName>
    </submittedName>
</protein>
<dbReference type="SUPFAM" id="SSF75620">
    <property type="entry name" value="Release factor"/>
    <property type="match status" value="1"/>
</dbReference>
<dbReference type="InterPro" id="IPR045853">
    <property type="entry name" value="Pep_chain_release_fac_I_sf"/>
</dbReference>
<gene>
    <name evidence="3" type="primary">prfA_1</name>
    <name evidence="3" type="ORF">JGUZn3_09070</name>
</gene>
<organism evidence="3 4">
    <name type="scientific">Entomobacter blattae</name>
    <dbReference type="NCBI Taxonomy" id="2762277"/>
    <lineage>
        <taxon>Bacteria</taxon>
        <taxon>Pseudomonadati</taxon>
        <taxon>Pseudomonadota</taxon>
        <taxon>Alphaproteobacteria</taxon>
        <taxon>Acetobacterales</taxon>
        <taxon>Acetobacteraceae</taxon>
        <taxon>Entomobacter</taxon>
    </lineage>
</organism>
<evidence type="ECO:0000313" key="4">
    <source>
        <dbReference type="Proteomes" id="UP000516349"/>
    </source>
</evidence>
<dbReference type="InterPro" id="IPR050057">
    <property type="entry name" value="Prokaryotic/Mito_RF"/>
</dbReference>
<dbReference type="AlphaFoldDB" id="A0A7H1NQS9"/>
<dbReference type="Proteomes" id="UP000516349">
    <property type="component" value="Chromosome"/>
</dbReference>
<proteinExistence type="predicted"/>
<dbReference type="PANTHER" id="PTHR43804:SF7">
    <property type="entry name" value="LD18447P"/>
    <property type="match status" value="1"/>
</dbReference>
<name>A0A7H1NQS9_9PROT</name>
<evidence type="ECO:0000256" key="1">
    <source>
        <dbReference type="ARBA" id="ARBA00022481"/>
    </source>
</evidence>
<dbReference type="PANTHER" id="PTHR43804">
    <property type="entry name" value="LD18447P"/>
    <property type="match status" value="1"/>
</dbReference>